<dbReference type="Gene3D" id="2.120.10.80">
    <property type="entry name" value="Kelch-type beta propeller"/>
    <property type="match status" value="2"/>
</dbReference>
<evidence type="ECO:0000256" key="2">
    <source>
        <dbReference type="ARBA" id="ARBA00022737"/>
    </source>
</evidence>
<dbReference type="PANTHER" id="PTHR46228">
    <property type="entry name" value="KELCH DOMAIN-CONTAINING PROTEIN"/>
    <property type="match status" value="1"/>
</dbReference>
<name>A0AAV7K099_9METZ</name>
<dbReference type="InterPro" id="IPR015915">
    <property type="entry name" value="Kelch-typ_b-propeller"/>
</dbReference>
<dbReference type="SUPFAM" id="SSF50965">
    <property type="entry name" value="Galactose oxidase, central domain"/>
    <property type="match status" value="1"/>
</dbReference>
<organism evidence="3 4">
    <name type="scientific">Oopsacas minuta</name>
    <dbReference type="NCBI Taxonomy" id="111878"/>
    <lineage>
        <taxon>Eukaryota</taxon>
        <taxon>Metazoa</taxon>
        <taxon>Porifera</taxon>
        <taxon>Hexactinellida</taxon>
        <taxon>Hexasterophora</taxon>
        <taxon>Lyssacinosida</taxon>
        <taxon>Leucopsacidae</taxon>
        <taxon>Oopsacas</taxon>
    </lineage>
</organism>
<sequence length="398" mass="45438">MLIIHSSGGKKEMGEPDSRMGFNFERVEGKIYLWNGYSTSPGCFNEIHRDSEKQIMHVYDIVKQSWHSIKTQGDKIKAYSGSGVCSVGHRIYVFGGYASVFSNTNSVFDTLSLKWKKLNDSGKKPFPRDKLAMLSHEKSFYIFGGWSYAFSDLQPGASFHNDLKGSGAGWNNEFYKYDTETNVWSYVQFSGPLPEPRAASSFIKIDNDRALLFGGRTQLKRVSDVYLLNISTNTWNLIIKPLSPLEPWPDERCLFLTHLVSNPTSPNPKVVGFWGMDNNNKIINDYWLLDCQSMKWTSIGHSISNQPVPRLWSRSCSFFNTRTKTAEIYVFGGCQGSLVGPERMYSDTVPGMIHMEFGLKKLEYLCVEFIVNRIEKIDQFMYEKIPPHLINLISSKLH</sequence>
<evidence type="ECO:0000313" key="4">
    <source>
        <dbReference type="Proteomes" id="UP001165289"/>
    </source>
</evidence>
<evidence type="ECO:0000313" key="3">
    <source>
        <dbReference type="EMBL" id="KAI6654659.1"/>
    </source>
</evidence>
<comment type="caution">
    <text evidence="3">The sequence shown here is derived from an EMBL/GenBank/DDBJ whole genome shotgun (WGS) entry which is preliminary data.</text>
</comment>
<dbReference type="Proteomes" id="UP001165289">
    <property type="component" value="Unassembled WGS sequence"/>
</dbReference>
<keyword evidence="1" id="KW-0880">Kelch repeat</keyword>
<dbReference type="Pfam" id="PF24681">
    <property type="entry name" value="Kelch_KLHDC2_KLHL20_DRC7"/>
    <property type="match status" value="1"/>
</dbReference>
<keyword evidence="2" id="KW-0677">Repeat</keyword>
<reference evidence="3 4" key="1">
    <citation type="journal article" date="2023" name="BMC Biol.">
        <title>The compact genome of the sponge Oopsacas minuta (Hexactinellida) is lacking key metazoan core genes.</title>
        <authorList>
            <person name="Santini S."/>
            <person name="Schenkelaars Q."/>
            <person name="Jourda C."/>
            <person name="Duchesne M."/>
            <person name="Belahbib H."/>
            <person name="Rocher C."/>
            <person name="Selva M."/>
            <person name="Riesgo A."/>
            <person name="Vervoort M."/>
            <person name="Leys S.P."/>
            <person name="Kodjabachian L."/>
            <person name="Le Bivic A."/>
            <person name="Borchiellini C."/>
            <person name="Claverie J.M."/>
            <person name="Renard E."/>
        </authorList>
    </citation>
    <scope>NUCLEOTIDE SEQUENCE [LARGE SCALE GENOMIC DNA]</scope>
    <source>
        <strain evidence="3">SPO-2</strain>
    </source>
</reference>
<protein>
    <submittedName>
        <fullName evidence="3">Kelch domain-containing protein 2-like</fullName>
    </submittedName>
</protein>
<proteinExistence type="predicted"/>
<dbReference type="SUPFAM" id="SSF117281">
    <property type="entry name" value="Kelch motif"/>
    <property type="match status" value="1"/>
</dbReference>
<keyword evidence="4" id="KW-1185">Reference proteome</keyword>
<gene>
    <name evidence="3" type="ORF">LOD99_1053</name>
</gene>
<dbReference type="EMBL" id="JAKMXF010000222">
    <property type="protein sequence ID" value="KAI6654659.1"/>
    <property type="molecule type" value="Genomic_DNA"/>
</dbReference>
<accession>A0AAV7K099</accession>
<dbReference type="PANTHER" id="PTHR46228:SF2">
    <property type="entry name" value="KELCH REPEAT PROTEIN (AFU_ORTHOLOGUE AFUA_4G14350)"/>
    <property type="match status" value="1"/>
</dbReference>
<dbReference type="InterPro" id="IPR011043">
    <property type="entry name" value="Gal_Oxase/kelch_b-propeller"/>
</dbReference>
<dbReference type="AlphaFoldDB" id="A0AAV7K099"/>
<evidence type="ECO:0000256" key="1">
    <source>
        <dbReference type="ARBA" id="ARBA00022441"/>
    </source>
</evidence>